<keyword evidence="5" id="KW-1185">Reference proteome</keyword>
<dbReference type="FunFam" id="3.40.50.12780:FF:000012">
    <property type="entry name" value="Non-ribosomal peptide synthetase"/>
    <property type="match status" value="1"/>
</dbReference>
<dbReference type="FunFam" id="3.40.50.980:FF:000001">
    <property type="entry name" value="Non-ribosomal peptide synthetase"/>
    <property type="match status" value="1"/>
</dbReference>
<dbReference type="PANTHER" id="PTHR45527:SF1">
    <property type="entry name" value="FATTY ACID SYNTHASE"/>
    <property type="match status" value="1"/>
</dbReference>
<dbReference type="Gene3D" id="3.40.50.980">
    <property type="match status" value="2"/>
</dbReference>
<dbReference type="Proteomes" id="UP000482634">
    <property type="component" value="Unassembled WGS sequence"/>
</dbReference>
<dbReference type="NCBIfam" id="TIGR01733">
    <property type="entry name" value="AA-adenyl-dom"/>
    <property type="match status" value="1"/>
</dbReference>
<evidence type="ECO:0000256" key="1">
    <source>
        <dbReference type="ARBA" id="ARBA00022450"/>
    </source>
</evidence>
<dbReference type="InterPro" id="IPR010071">
    <property type="entry name" value="AA_adenyl_dom"/>
</dbReference>
<dbReference type="GO" id="GO:0005737">
    <property type="term" value="C:cytoplasm"/>
    <property type="evidence" value="ECO:0007669"/>
    <property type="project" value="TreeGrafter"/>
</dbReference>
<dbReference type="GO" id="GO:0044550">
    <property type="term" value="P:secondary metabolite biosynthetic process"/>
    <property type="evidence" value="ECO:0007669"/>
    <property type="project" value="TreeGrafter"/>
</dbReference>
<dbReference type="GO" id="GO:0031177">
    <property type="term" value="F:phosphopantetheine binding"/>
    <property type="evidence" value="ECO:0007669"/>
    <property type="project" value="TreeGrafter"/>
</dbReference>
<dbReference type="InterPro" id="IPR020845">
    <property type="entry name" value="AMP-binding_CS"/>
</dbReference>
<dbReference type="PANTHER" id="PTHR45527">
    <property type="entry name" value="NONRIBOSOMAL PEPTIDE SYNTHETASE"/>
    <property type="match status" value="1"/>
</dbReference>
<proteinExistence type="predicted"/>
<keyword evidence="1" id="KW-0596">Phosphopantetheine</keyword>
<dbReference type="Gene3D" id="3.30.300.30">
    <property type="match status" value="1"/>
</dbReference>
<organism evidence="4 5">
    <name type="scientific">Pseudomonas brassicae</name>
    <dbReference type="NCBI Taxonomy" id="2708063"/>
    <lineage>
        <taxon>Bacteria</taxon>
        <taxon>Pseudomonadati</taxon>
        <taxon>Pseudomonadota</taxon>
        <taxon>Gammaproteobacteria</taxon>
        <taxon>Pseudomonadales</taxon>
        <taxon>Pseudomonadaceae</taxon>
        <taxon>Pseudomonas</taxon>
    </lineage>
</organism>
<dbReference type="SUPFAM" id="SSF56801">
    <property type="entry name" value="Acetyl-CoA synthetase-like"/>
    <property type="match status" value="1"/>
</dbReference>
<dbReference type="InterPro" id="IPR045851">
    <property type="entry name" value="AMP-bd_C_sf"/>
</dbReference>
<dbReference type="AlphaFoldDB" id="A0A6B3NU37"/>
<feature type="domain" description="AMP-dependent synthetase/ligase" evidence="3">
    <location>
        <begin position="173"/>
        <end position="508"/>
    </location>
</feature>
<dbReference type="PRINTS" id="PR00154">
    <property type="entry name" value="AMPBINDING"/>
</dbReference>
<accession>A0A6B3NU37</accession>
<evidence type="ECO:0000256" key="2">
    <source>
        <dbReference type="ARBA" id="ARBA00022553"/>
    </source>
</evidence>
<dbReference type="InterPro" id="IPR020459">
    <property type="entry name" value="AMP-binding"/>
</dbReference>
<keyword evidence="2" id="KW-0597">Phosphoprotein</keyword>
<dbReference type="PROSITE" id="PS00455">
    <property type="entry name" value="AMP_BINDING"/>
    <property type="match status" value="1"/>
</dbReference>
<dbReference type="InterPro" id="IPR000873">
    <property type="entry name" value="AMP-dep_synth/lig_dom"/>
</dbReference>
<reference evidence="4 5" key="1">
    <citation type="submission" date="2020-02" db="EMBL/GenBank/DDBJ databases">
        <title>Broccoli isolated Pseudomonas sp.</title>
        <authorList>
            <person name="Fujikawa T."/>
            <person name="Sawada H."/>
        </authorList>
    </citation>
    <scope>NUCLEOTIDE SEQUENCE [LARGE SCALE GENOMIC DNA]</scope>
    <source>
        <strain evidence="4 5">MAFF212427</strain>
    </source>
</reference>
<evidence type="ECO:0000313" key="5">
    <source>
        <dbReference type="Proteomes" id="UP000482634"/>
    </source>
</evidence>
<gene>
    <name evidence="4" type="ORF">G3436_26625</name>
</gene>
<evidence type="ECO:0000313" key="4">
    <source>
        <dbReference type="EMBL" id="NER66765.1"/>
    </source>
</evidence>
<dbReference type="Pfam" id="PF00501">
    <property type="entry name" value="AMP-binding"/>
    <property type="match status" value="1"/>
</dbReference>
<dbReference type="EMBL" id="JAAHBU010000613">
    <property type="protein sequence ID" value="NER66765.1"/>
    <property type="molecule type" value="Genomic_DNA"/>
</dbReference>
<evidence type="ECO:0000259" key="3">
    <source>
        <dbReference type="Pfam" id="PF00501"/>
    </source>
</evidence>
<dbReference type="GO" id="GO:0043041">
    <property type="term" value="P:amino acid activation for nonribosomal peptide biosynthetic process"/>
    <property type="evidence" value="ECO:0007669"/>
    <property type="project" value="TreeGrafter"/>
</dbReference>
<dbReference type="RefSeq" id="WP_163951334.1">
    <property type="nucleotide sequence ID" value="NZ_JAAHBU010000613.1"/>
</dbReference>
<feature type="non-terminal residue" evidence="4">
    <location>
        <position position="1"/>
    </location>
</feature>
<feature type="non-terminal residue" evidence="4">
    <location>
        <position position="619"/>
    </location>
</feature>
<dbReference type="FunFam" id="2.30.38.10:FF:000001">
    <property type="entry name" value="Non-ribosomal peptide synthetase PvdI"/>
    <property type="match status" value="1"/>
</dbReference>
<dbReference type="Gene3D" id="2.30.38.10">
    <property type="entry name" value="Luciferase, Domain 3"/>
    <property type="match status" value="1"/>
</dbReference>
<name>A0A6B3NU37_9PSED</name>
<protein>
    <submittedName>
        <fullName evidence="4">Amino acid adenylation domain-containing protein</fullName>
    </submittedName>
</protein>
<sequence length="619" mass="66543">NTLPLRIDTHASVRDGVRAVHASLTALLGHEHASLALAQRCSGVGGAAPLFSALLNYRHTADVPLRDGEGIWQGVRLLGGDVRSNYPLTLCVDDQGDGFDLQVLAVNGLGAGRVAEWMRTVLAHLVQALEHAPQAALDGVPILAPAQRQAVLDDFNGTARHYPQGHTVQALIEAQARRRPDAPALVQGGEVLSYAELDQRANRLAHTLIAQGVRPDQRVALCLHRGPQRLVALLAVLKAGAAYVPVDPAYPRERIGYLLQDSAPQVVLVDTATRALAGEVACLDLDRLAWDAAPSLTPQVPGLGADHLAYVVYTSGSTGQPKGVMVEHRTLANLVHWHCEAFDLEAGSHTSSVAGFGFDAMAWEVWPALCAGAVLHLPPASIGNEHVDELLDWWLAQPLQVSFLPTPVAEQALGRTQQHPTLRTLLIGGDRLRQFEREPGFAVINNYGPTETTVVATSGRVQVGGPLHIGRPIANTVVYVLDAQLQPVPVGVSGELYIGGAGVARGYLNRPQLSAQCFLADPFSSDPQARLYRSGDRVRWNADGTLDYLGRNDDQVKIRGMRIELGEIEAALARQAGINDAVVLVRDERLLAWFTAAAPVQPETLREALRSCLPAYMVP</sequence>
<dbReference type="SUPFAM" id="SSF52777">
    <property type="entry name" value="CoA-dependent acyltransferases"/>
    <property type="match status" value="1"/>
</dbReference>
<comment type="caution">
    <text evidence="4">The sequence shown here is derived from an EMBL/GenBank/DDBJ whole genome shotgun (WGS) entry which is preliminary data.</text>
</comment>
<dbReference type="Gene3D" id="3.30.559.30">
    <property type="entry name" value="Nonribosomal peptide synthetase, condensation domain"/>
    <property type="match status" value="1"/>
</dbReference>